<dbReference type="InterPro" id="IPR036396">
    <property type="entry name" value="Cyt_P450_sf"/>
</dbReference>
<dbReference type="PANTHER" id="PTHR24305:SF166">
    <property type="entry name" value="CYTOCHROME P450 12A4, MITOCHONDRIAL-RELATED"/>
    <property type="match status" value="1"/>
</dbReference>
<proteinExistence type="inferred from homology"/>
<evidence type="ECO:0000313" key="9">
    <source>
        <dbReference type="EMBL" id="ETW83997.1"/>
    </source>
</evidence>
<keyword evidence="7" id="KW-0408">Iron</keyword>
<evidence type="ECO:0000256" key="6">
    <source>
        <dbReference type="ARBA" id="ARBA00023002"/>
    </source>
</evidence>
<gene>
    <name evidence="9" type="primary">cpm86</name>
    <name evidence="9" type="ORF">HETIRDRAFT_170468</name>
</gene>
<comment type="cofactor">
    <cofactor evidence="1">
        <name>heme</name>
        <dbReference type="ChEBI" id="CHEBI:30413"/>
    </cofactor>
</comment>
<dbReference type="InParanoid" id="W4KDR9"/>
<accession>W4KDR9</accession>
<dbReference type="SUPFAM" id="SSF48264">
    <property type="entry name" value="Cytochrome P450"/>
    <property type="match status" value="1"/>
</dbReference>
<dbReference type="PANTHER" id="PTHR24305">
    <property type="entry name" value="CYTOCHROME P450"/>
    <property type="match status" value="1"/>
</dbReference>
<dbReference type="EMBL" id="KI925456">
    <property type="protein sequence ID" value="ETW83997.1"/>
    <property type="molecule type" value="Genomic_DNA"/>
</dbReference>
<evidence type="ECO:0000313" key="10">
    <source>
        <dbReference type="Proteomes" id="UP000030671"/>
    </source>
</evidence>
<dbReference type="InterPro" id="IPR001128">
    <property type="entry name" value="Cyt_P450"/>
</dbReference>
<dbReference type="HOGENOM" id="CLU_001570_5_11_1"/>
<evidence type="ECO:0000256" key="5">
    <source>
        <dbReference type="ARBA" id="ARBA00022723"/>
    </source>
</evidence>
<dbReference type="OrthoDB" id="1470350at2759"/>
<evidence type="ECO:0000256" key="7">
    <source>
        <dbReference type="ARBA" id="ARBA00023004"/>
    </source>
</evidence>
<dbReference type="InterPro" id="IPR050121">
    <property type="entry name" value="Cytochrome_P450_monoxygenase"/>
</dbReference>
<comment type="similarity">
    <text evidence="3">Belongs to the cytochrome P450 family.</text>
</comment>
<keyword evidence="6" id="KW-0560">Oxidoreductase</keyword>
<reference evidence="9 10" key="1">
    <citation type="journal article" date="2012" name="New Phytol.">
        <title>Insight into trade-off between wood decay and parasitism from the genome of a fungal forest pathogen.</title>
        <authorList>
            <person name="Olson A."/>
            <person name="Aerts A."/>
            <person name="Asiegbu F."/>
            <person name="Belbahri L."/>
            <person name="Bouzid O."/>
            <person name="Broberg A."/>
            <person name="Canback B."/>
            <person name="Coutinho P.M."/>
            <person name="Cullen D."/>
            <person name="Dalman K."/>
            <person name="Deflorio G."/>
            <person name="van Diepen L.T."/>
            <person name="Dunand C."/>
            <person name="Duplessis S."/>
            <person name="Durling M."/>
            <person name="Gonthier P."/>
            <person name="Grimwood J."/>
            <person name="Fossdal C.G."/>
            <person name="Hansson D."/>
            <person name="Henrissat B."/>
            <person name="Hietala A."/>
            <person name="Himmelstrand K."/>
            <person name="Hoffmeister D."/>
            <person name="Hogberg N."/>
            <person name="James T.Y."/>
            <person name="Karlsson M."/>
            <person name="Kohler A."/>
            <person name="Kues U."/>
            <person name="Lee Y.H."/>
            <person name="Lin Y.C."/>
            <person name="Lind M."/>
            <person name="Lindquist E."/>
            <person name="Lombard V."/>
            <person name="Lucas S."/>
            <person name="Lunden K."/>
            <person name="Morin E."/>
            <person name="Murat C."/>
            <person name="Park J."/>
            <person name="Raffaello T."/>
            <person name="Rouze P."/>
            <person name="Salamov A."/>
            <person name="Schmutz J."/>
            <person name="Solheim H."/>
            <person name="Stahlberg J."/>
            <person name="Velez H."/>
            <person name="de Vries R.P."/>
            <person name="Wiebenga A."/>
            <person name="Woodward S."/>
            <person name="Yakovlev I."/>
            <person name="Garbelotto M."/>
            <person name="Martin F."/>
            <person name="Grigoriev I.V."/>
            <person name="Stenlid J."/>
        </authorList>
    </citation>
    <scope>NUCLEOTIDE SEQUENCE [LARGE SCALE GENOMIC DNA]</scope>
    <source>
        <strain evidence="9 10">TC 32-1</strain>
    </source>
</reference>
<dbReference type="GO" id="GO:0004497">
    <property type="term" value="F:monooxygenase activity"/>
    <property type="evidence" value="ECO:0007669"/>
    <property type="project" value="UniProtKB-KW"/>
</dbReference>
<keyword evidence="4" id="KW-0349">Heme</keyword>
<dbReference type="AlphaFoldDB" id="W4KDR9"/>
<dbReference type="STRING" id="747525.W4KDR9"/>
<dbReference type="KEGG" id="hir:HETIRDRAFT_170468"/>
<dbReference type="RefSeq" id="XP_009543719.1">
    <property type="nucleotide sequence ID" value="XM_009545424.1"/>
</dbReference>
<evidence type="ECO:0000256" key="2">
    <source>
        <dbReference type="ARBA" id="ARBA00005179"/>
    </source>
</evidence>
<protein>
    <submittedName>
        <fullName evidence="9">Cytochrome P450 monooxygenase 86</fullName>
    </submittedName>
</protein>
<evidence type="ECO:0000256" key="3">
    <source>
        <dbReference type="ARBA" id="ARBA00010617"/>
    </source>
</evidence>
<dbReference type="eggNOG" id="KOG0158">
    <property type="taxonomic scope" value="Eukaryota"/>
</dbReference>
<evidence type="ECO:0000256" key="4">
    <source>
        <dbReference type="ARBA" id="ARBA00022617"/>
    </source>
</evidence>
<dbReference type="GO" id="GO:0020037">
    <property type="term" value="F:heme binding"/>
    <property type="evidence" value="ECO:0007669"/>
    <property type="project" value="InterPro"/>
</dbReference>
<dbReference type="GO" id="GO:0005506">
    <property type="term" value="F:iron ion binding"/>
    <property type="evidence" value="ECO:0007669"/>
    <property type="project" value="InterPro"/>
</dbReference>
<evidence type="ECO:0000256" key="1">
    <source>
        <dbReference type="ARBA" id="ARBA00001971"/>
    </source>
</evidence>
<dbReference type="GO" id="GO:0016705">
    <property type="term" value="F:oxidoreductase activity, acting on paired donors, with incorporation or reduction of molecular oxygen"/>
    <property type="evidence" value="ECO:0007669"/>
    <property type="project" value="InterPro"/>
</dbReference>
<keyword evidence="8 9" id="KW-0503">Monooxygenase</keyword>
<comment type="pathway">
    <text evidence="2">Secondary metabolite biosynthesis.</text>
</comment>
<keyword evidence="5" id="KW-0479">Metal-binding</keyword>
<dbReference type="GeneID" id="20668287"/>
<name>W4KDR9_HETIT</name>
<organism evidence="9 10">
    <name type="scientific">Heterobasidion irregulare (strain TC 32-1)</name>
    <dbReference type="NCBI Taxonomy" id="747525"/>
    <lineage>
        <taxon>Eukaryota</taxon>
        <taxon>Fungi</taxon>
        <taxon>Dikarya</taxon>
        <taxon>Basidiomycota</taxon>
        <taxon>Agaricomycotina</taxon>
        <taxon>Agaricomycetes</taxon>
        <taxon>Russulales</taxon>
        <taxon>Bondarzewiaceae</taxon>
        <taxon>Heterobasidion</taxon>
        <taxon>Heterobasidion annosum species complex</taxon>
    </lineage>
</organism>
<sequence>MITVQSTAYLLAACGMALMWKLVTRRMKQASLRNIPGPPSKSLWSGNMSEVHDPHGWKFHANIAAKFGRVVKINGILGDTFLYVSDTRALYQILIKDPDVFEEPSMLIEMNKLIFGPGIASALGEDHKRQRKHLTPAFSTRHLHHMFPIFDRIAHQLRDVLIVKIENEKGRAEVDMMDWMSRAALEIIGQGGLGYSFDSMNVNAKNVYANATKHLLPTIASPKMMITGQFLPWLVKIGNAAFRKFAAKYVPWKEWQNLVGIVKIMDYTSRHVFDSKKRALEMGDEAVLKQVGEGKDILSVLPSDSTSSALSRILHILAENPSAQDKLRAELSKATTDGSLDFDDLNVLPYLEAVVRETLRLYILHLRFPTERKCTGSRMQEYSLSASCSCRKDTMLQLGTPTIGVDGQKISEIFVPNNTGIIISILSVNRDPGIWGPDVMEWKPERWLAPLPPNVKESRIPGVYANTMTFLGGDHSCIGFRFSLLEISQSFTMTERGLVLVNAYSKLCARFQK</sequence>
<evidence type="ECO:0000256" key="8">
    <source>
        <dbReference type="ARBA" id="ARBA00023033"/>
    </source>
</evidence>
<dbReference type="Gene3D" id="1.10.630.10">
    <property type="entry name" value="Cytochrome P450"/>
    <property type="match status" value="1"/>
</dbReference>
<dbReference type="Proteomes" id="UP000030671">
    <property type="component" value="Unassembled WGS sequence"/>
</dbReference>
<dbReference type="Pfam" id="PF00067">
    <property type="entry name" value="p450"/>
    <property type="match status" value="2"/>
</dbReference>
<keyword evidence="10" id="KW-1185">Reference proteome</keyword>